<evidence type="ECO:0000256" key="1">
    <source>
        <dbReference type="SAM" id="MobiDB-lite"/>
    </source>
</evidence>
<dbReference type="AlphaFoldDB" id="L2GN32"/>
<organism evidence="2 3">
    <name type="scientific">Vittaforma corneae (strain ATCC 50505)</name>
    <name type="common">Microsporidian parasite</name>
    <name type="synonym">Nosema corneum</name>
    <dbReference type="NCBI Taxonomy" id="993615"/>
    <lineage>
        <taxon>Eukaryota</taxon>
        <taxon>Fungi</taxon>
        <taxon>Fungi incertae sedis</taxon>
        <taxon>Microsporidia</taxon>
        <taxon>Nosematidae</taxon>
        <taxon>Vittaforma</taxon>
    </lineage>
</organism>
<dbReference type="VEuPathDB" id="MicrosporidiaDB:VICG_00876"/>
<name>L2GN32_VITCO</name>
<evidence type="ECO:0000313" key="2">
    <source>
        <dbReference type="EMBL" id="ELA42029.1"/>
    </source>
</evidence>
<proteinExistence type="predicted"/>
<dbReference type="InParanoid" id="L2GN32"/>
<feature type="region of interest" description="Disordered" evidence="1">
    <location>
        <begin position="1"/>
        <end position="43"/>
    </location>
</feature>
<gene>
    <name evidence="2" type="ORF">VICG_00876</name>
</gene>
<evidence type="ECO:0000313" key="3">
    <source>
        <dbReference type="Proteomes" id="UP000011082"/>
    </source>
</evidence>
<dbReference type="EMBL" id="JH370135">
    <property type="protein sequence ID" value="ELA42029.1"/>
    <property type="molecule type" value="Genomic_DNA"/>
</dbReference>
<dbReference type="GeneID" id="19881590"/>
<dbReference type="RefSeq" id="XP_007604325.1">
    <property type="nucleotide sequence ID" value="XM_007604263.1"/>
</dbReference>
<protein>
    <submittedName>
        <fullName evidence="2">Uncharacterized protein</fullName>
    </submittedName>
</protein>
<keyword evidence="3" id="KW-1185">Reference proteome</keyword>
<reference evidence="3" key="1">
    <citation type="submission" date="2011-05" db="EMBL/GenBank/DDBJ databases">
        <title>The genome sequence of Vittaforma corneae strain ATCC 50505.</title>
        <authorList>
            <consortium name="The Broad Institute Genome Sequencing Platform"/>
            <person name="Cuomo C."/>
            <person name="Didier E."/>
            <person name="Bowers L."/>
            <person name="Young S.K."/>
            <person name="Zeng Q."/>
            <person name="Gargeya S."/>
            <person name="Fitzgerald M."/>
            <person name="Haas B."/>
            <person name="Abouelleil A."/>
            <person name="Alvarado L."/>
            <person name="Arachchi H.M."/>
            <person name="Berlin A."/>
            <person name="Chapman S.B."/>
            <person name="Gearin G."/>
            <person name="Goldberg J."/>
            <person name="Griggs A."/>
            <person name="Gujja S."/>
            <person name="Hansen M."/>
            <person name="Heiman D."/>
            <person name="Howarth C."/>
            <person name="Larimer J."/>
            <person name="Lui A."/>
            <person name="MacDonald P.J.P."/>
            <person name="McCowen C."/>
            <person name="Montmayeur A."/>
            <person name="Murphy C."/>
            <person name="Neiman D."/>
            <person name="Pearson M."/>
            <person name="Priest M."/>
            <person name="Roberts A."/>
            <person name="Saif S."/>
            <person name="Shea T."/>
            <person name="Sisk P."/>
            <person name="Stolte C."/>
            <person name="Sykes S."/>
            <person name="Wortman J."/>
            <person name="Nusbaum C."/>
            <person name="Birren B."/>
        </authorList>
    </citation>
    <scope>NUCLEOTIDE SEQUENCE [LARGE SCALE GENOMIC DNA]</scope>
    <source>
        <strain evidence="3">ATCC 50505</strain>
    </source>
</reference>
<dbReference type="Proteomes" id="UP000011082">
    <property type="component" value="Unassembled WGS sequence"/>
</dbReference>
<sequence length="160" mass="17905">MTDKKSKKSNSESNITKESKLKQSSLKASSKLKSKNKKSLLSSDPGFIQYLNKYGTDFAKFVLPQNDPACASSGSKLDDTAIQTLLQESYEDYMKLKARFVNKKDEESNITEIQGISRGAGPDTFKAKVVLEGKKKIHDIVDLNENDYRLPFLLKTWSSG</sequence>
<accession>L2GN32</accession>
<dbReference type="HOGENOM" id="CLU_1653509_0_0_1"/>